<evidence type="ECO:0000313" key="1">
    <source>
        <dbReference type="Proteomes" id="UP000095286"/>
    </source>
</evidence>
<proteinExistence type="predicted"/>
<reference evidence="2" key="1">
    <citation type="submission" date="2016-11" db="UniProtKB">
        <authorList>
            <consortium name="WormBaseParasite"/>
        </authorList>
    </citation>
    <scope>IDENTIFICATION</scope>
    <source>
        <strain evidence="2">KR3021</strain>
    </source>
</reference>
<dbReference type="WBParaSite" id="RSKR_0000324700.2">
    <property type="protein sequence ID" value="RSKR_0000324700.2"/>
    <property type="gene ID" value="RSKR_0000324700"/>
</dbReference>
<sequence length="455" mass="53182">MLYYLIKSLKLFHLKETFGSVFTVYITYPVVILSDVKSLKEATSPENSEFFSHRKLHFPDNFFQEEKNVGIIMSTGNMWKIQRRLTLTIMRNFGMGKPLMENKIIESRNELIDHMSNLEDKENVDFSHIIHLAVGNIINSIVFGFMYSYQDSEEFYNFTKLVDQATSCFLRWEFRFLFMFPKLADIQFAKDYIFPSFFRVNKEIRRINRERIQRVKESFKQEEEPQNLVNALFKEIYAEDSKYSCLNEVHVNAIAFDMYLAGQETSTTTLKWFVLLLMKHPEMQQQIFDEINNIVGLENEVKLSHKSQLPYTMAFITEGQRWANIVPAGGGHLCTRDTTICGKFIPNGTVVLPFFYGSNFDETVFEDPYEFKPERFLLEDGKTINKKLYEQMYSFGKGARICAGQSLALMELQLLFPTLVQKFHFSHPQSEIDLSSDFGGIISPRKFTCKIVKRT</sequence>
<name>A0AC35TQ68_9BILA</name>
<accession>A0AC35TQ68</accession>
<protein>
    <submittedName>
        <fullName evidence="2">Cytochrome P450</fullName>
    </submittedName>
</protein>
<evidence type="ECO:0000313" key="2">
    <source>
        <dbReference type="WBParaSite" id="RSKR_0000324700.2"/>
    </source>
</evidence>
<organism evidence="1 2">
    <name type="scientific">Rhabditophanes sp. KR3021</name>
    <dbReference type="NCBI Taxonomy" id="114890"/>
    <lineage>
        <taxon>Eukaryota</taxon>
        <taxon>Metazoa</taxon>
        <taxon>Ecdysozoa</taxon>
        <taxon>Nematoda</taxon>
        <taxon>Chromadorea</taxon>
        <taxon>Rhabditida</taxon>
        <taxon>Tylenchina</taxon>
        <taxon>Panagrolaimomorpha</taxon>
        <taxon>Strongyloidoidea</taxon>
        <taxon>Alloionematidae</taxon>
        <taxon>Rhabditophanes</taxon>
    </lineage>
</organism>
<dbReference type="Proteomes" id="UP000095286">
    <property type="component" value="Unplaced"/>
</dbReference>